<dbReference type="EMBL" id="SMYO01000001">
    <property type="protein sequence ID" value="TDK65069.1"/>
    <property type="molecule type" value="Genomic_DNA"/>
</dbReference>
<dbReference type="InterPro" id="IPR010897">
    <property type="entry name" value="Spore_II_P"/>
</dbReference>
<keyword evidence="2" id="KW-1133">Transmembrane helix</keyword>
<sequence>MKKNKPFSLFIRINGAVLSVIFIFILIAGMTTILSLKMSSDSVGEVLETSDLNKLYLYFFGSENKYYIQNSKDIKDIPLTKVGFQIATNIKISDIRTFFERELPGFAEFNTKIELAGQGTDLTTLPIESAPPMDVLLKERDIAQNELNENDSNENNNTPPPSQTTNGKQVVFIYHTHSWESYLPLLKGVTNPDEAVSSNNRVNVVGVGDYLVKDLAARGIGSDNSTINATQELHKRGLDYYSAYQFSRGVVQEAMAGNHDLKFMIDIHRDSLGRQKTTTTINGKSYARLVFIVGQNNSNYEKNTILAKNLHKALEKKYPGLSRGVVSKDKSEGNGVYNQDLSPRAILLEVGGVDNNMTELHNAIDAFADVFSEYYWHMKNAKAF</sequence>
<dbReference type="AlphaFoldDB" id="A0A4R5VZY5"/>
<gene>
    <name evidence="4" type="ORF">E2K98_02155</name>
    <name evidence="3" type="ORF">RCG21_10150</name>
</gene>
<proteinExistence type="predicted"/>
<evidence type="ECO:0000256" key="1">
    <source>
        <dbReference type="SAM" id="MobiDB-lite"/>
    </source>
</evidence>
<name>A0A4R5VZY5_9BACI</name>
<keyword evidence="2" id="KW-0812">Transmembrane</keyword>
<organism evidence="4 5">
    <name type="scientific">Bacillus salipaludis</name>
    <dbReference type="NCBI Taxonomy" id="2547811"/>
    <lineage>
        <taxon>Bacteria</taxon>
        <taxon>Bacillati</taxon>
        <taxon>Bacillota</taxon>
        <taxon>Bacilli</taxon>
        <taxon>Bacillales</taxon>
        <taxon>Bacillaceae</taxon>
        <taxon>Bacillus</taxon>
    </lineage>
</organism>
<feature type="region of interest" description="Disordered" evidence="1">
    <location>
        <begin position="147"/>
        <end position="166"/>
    </location>
</feature>
<protein>
    <submittedName>
        <fullName evidence="4">Stage II sporulation protein P</fullName>
    </submittedName>
</protein>
<evidence type="ECO:0000313" key="3">
    <source>
        <dbReference type="EMBL" id="MDQ6596708.1"/>
    </source>
</evidence>
<reference evidence="4 5" key="1">
    <citation type="submission" date="2019-03" db="EMBL/GenBank/DDBJ databases">
        <title>Bacillus niacini sp. nov. a Nicotinate-Metabolizing Mesophile Isolated from Soil.</title>
        <authorList>
            <person name="Zhang G."/>
        </authorList>
    </citation>
    <scope>NUCLEOTIDE SEQUENCE [LARGE SCALE GENOMIC DNA]</scope>
    <source>
        <strain evidence="4 5">WN066</strain>
    </source>
</reference>
<dbReference type="SUPFAM" id="SSF53187">
    <property type="entry name" value="Zn-dependent exopeptidases"/>
    <property type="match status" value="1"/>
</dbReference>
<evidence type="ECO:0000313" key="4">
    <source>
        <dbReference type="EMBL" id="TDK65069.1"/>
    </source>
</evidence>
<keyword evidence="6" id="KW-1185">Reference proteome</keyword>
<evidence type="ECO:0000313" key="6">
    <source>
        <dbReference type="Proteomes" id="UP001178888"/>
    </source>
</evidence>
<evidence type="ECO:0000313" key="5">
    <source>
        <dbReference type="Proteomes" id="UP000295132"/>
    </source>
</evidence>
<dbReference type="Pfam" id="PF07454">
    <property type="entry name" value="SpoIIP"/>
    <property type="match status" value="1"/>
</dbReference>
<comment type="caution">
    <text evidence="4">The sequence shown here is derived from an EMBL/GenBank/DDBJ whole genome shotgun (WGS) entry which is preliminary data.</text>
</comment>
<dbReference type="NCBIfam" id="TIGR02867">
    <property type="entry name" value="spore_II_P"/>
    <property type="match status" value="1"/>
</dbReference>
<dbReference type="EMBL" id="JAVGVR010000001">
    <property type="protein sequence ID" value="MDQ6596708.1"/>
    <property type="molecule type" value="Genomic_DNA"/>
</dbReference>
<dbReference type="RefSeq" id="WP_133332651.1">
    <property type="nucleotide sequence ID" value="NZ_JAVGVR010000001.1"/>
</dbReference>
<dbReference type="Proteomes" id="UP000295132">
    <property type="component" value="Unassembled WGS sequence"/>
</dbReference>
<keyword evidence="2" id="KW-0472">Membrane</keyword>
<reference evidence="3" key="2">
    <citation type="submission" date="2023-08" db="EMBL/GenBank/DDBJ databases">
        <title>Nitrogen cycling bacteria in agricultural field soils.</title>
        <authorList>
            <person name="Jang J."/>
        </authorList>
    </citation>
    <scope>NUCLEOTIDE SEQUENCE</scope>
    <source>
        <strain evidence="3">PS3-36</strain>
    </source>
</reference>
<dbReference type="Proteomes" id="UP001178888">
    <property type="component" value="Unassembled WGS sequence"/>
</dbReference>
<feature type="transmembrane region" description="Helical" evidence="2">
    <location>
        <begin position="12"/>
        <end position="36"/>
    </location>
</feature>
<evidence type="ECO:0000256" key="2">
    <source>
        <dbReference type="SAM" id="Phobius"/>
    </source>
</evidence>
<accession>A0A4R5VZY5</accession>